<proteinExistence type="predicted"/>
<evidence type="ECO:0000313" key="2">
    <source>
        <dbReference type="Proteomes" id="UP001732700"/>
    </source>
</evidence>
<accession>A0ACD5YVC6</accession>
<name>A0ACD5YVC6_AVESA</name>
<sequence>MSVNDILTSGAKPMGFADYFATSKLDVDVAEKVIKGIANGCKQADCTLSGGETAEMPGFYADGEYDISGFAVGVVEKDKVIDGKSIVEGDILLGLPSSGVHSNGFSLVRSVLDKSGLSLTDQLPGNDGKTTTIGEVLMTPTVIYVKQVLEIISKGGVKGLAHITGGGFTDNIPRVFPKGLGAKIFTGSWEVLPVFKWLQQVGKIEDSEMMRTFNMGVGMVLVVSKEAADRIMEESSSPIYRIGEVIQGKGVHYV</sequence>
<reference evidence="1" key="2">
    <citation type="submission" date="2025-09" db="UniProtKB">
        <authorList>
            <consortium name="EnsemblPlants"/>
        </authorList>
    </citation>
    <scope>IDENTIFICATION</scope>
</reference>
<organism evidence="1 2">
    <name type="scientific">Avena sativa</name>
    <name type="common">Oat</name>
    <dbReference type="NCBI Taxonomy" id="4498"/>
    <lineage>
        <taxon>Eukaryota</taxon>
        <taxon>Viridiplantae</taxon>
        <taxon>Streptophyta</taxon>
        <taxon>Embryophyta</taxon>
        <taxon>Tracheophyta</taxon>
        <taxon>Spermatophyta</taxon>
        <taxon>Magnoliopsida</taxon>
        <taxon>Liliopsida</taxon>
        <taxon>Poales</taxon>
        <taxon>Poaceae</taxon>
        <taxon>BOP clade</taxon>
        <taxon>Pooideae</taxon>
        <taxon>Poodae</taxon>
        <taxon>Poeae</taxon>
        <taxon>Poeae Chloroplast Group 1 (Aveneae type)</taxon>
        <taxon>Aveninae</taxon>
        <taxon>Avena</taxon>
    </lineage>
</organism>
<evidence type="ECO:0000313" key="1">
    <source>
        <dbReference type="EnsemblPlants" id="AVESA.00010b.r2.6AG1044360.1.CDS"/>
    </source>
</evidence>
<protein>
    <submittedName>
        <fullName evidence="1">Uncharacterized protein</fullName>
    </submittedName>
</protein>
<reference evidence="1" key="1">
    <citation type="submission" date="2021-05" db="EMBL/GenBank/DDBJ databases">
        <authorList>
            <person name="Scholz U."/>
            <person name="Mascher M."/>
            <person name="Fiebig A."/>
        </authorList>
    </citation>
    <scope>NUCLEOTIDE SEQUENCE [LARGE SCALE GENOMIC DNA]</scope>
</reference>
<dbReference type="Proteomes" id="UP001732700">
    <property type="component" value="Chromosome 6A"/>
</dbReference>
<dbReference type="EnsemblPlants" id="AVESA.00010b.r2.6AG1044360.1">
    <property type="protein sequence ID" value="AVESA.00010b.r2.6AG1044360.1.CDS"/>
    <property type="gene ID" value="AVESA.00010b.r2.6AG1044360"/>
</dbReference>
<keyword evidence="2" id="KW-1185">Reference proteome</keyword>